<dbReference type="InterPro" id="IPR026881">
    <property type="entry name" value="WYL_dom"/>
</dbReference>
<dbReference type="PANTHER" id="PTHR34580">
    <property type="match status" value="1"/>
</dbReference>
<dbReference type="InterPro" id="IPR057727">
    <property type="entry name" value="WCX_dom"/>
</dbReference>
<dbReference type="RefSeq" id="WP_330073843.1">
    <property type="nucleotide sequence ID" value="NZ_JAZDQJ010000005.1"/>
</dbReference>
<feature type="domain" description="WCX" evidence="3">
    <location>
        <begin position="255"/>
        <end position="329"/>
    </location>
</feature>
<protein>
    <submittedName>
        <fullName evidence="4">WYL domain-containing protein</fullName>
    </submittedName>
</protein>
<organism evidence="4 5">
    <name type="scientific">Pseudomonas ulcerans</name>
    <dbReference type="NCBI Taxonomy" id="3115852"/>
    <lineage>
        <taxon>Bacteria</taxon>
        <taxon>Pseudomonadati</taxon>
        <taxon>Pseudomonadota</taxon>
        <taxon>Gammaproteobacteria</taxon>
        <taxon>Pseudomonadales</taxon>
        <taxon>Pseudomonadaceae</taxon>
        <taxon>Pseudomonas</taxon>
    </lineage>
</organism>
<name>A0ABU7HN42_9PSED</name>
<dbReference type="PROSITE" id="PS52050">
    <property type="entry name" value="WYL"/>
    <property type="match status" value="1"/>
</dbReference>
<accession>A0ABU7HN42</accession>
<comment type="caution">
    <text evidence="4">The sequence shown here is derived from an EMBL/GenBank/DDBJ whole genome shotgun (WGS) entry which is preliminary data.</text>
</comment>
<dbReference type="Pfam" id="PF25583">
    <property type="entry name" value="WCX"/>
    <property type="match status" value="1"/>
</dbReference>
<evidence type="ECO:0000313" key="4">
    <source>
        <dbReference type="EMBL" id="MEE1932949.1"/>
    </source>
</evidence>
<evidence type="ECO:0000259" key="3">
    <source>
        <dbReference type="Pfam" id="PF25583"/>
    </source>
</evidence>
<reference evidence="4 5" key="1">
    <citation type="submission" date="2024-01" db="EMBL/GenBank/DDBJ databases">
        <title>Unpublished Manusciprt.</title>
        <authorList>
            <person name="Duman M."/>
            <person name="Valdes E.G."/>
            <person name="Ajmi N."/>
            <person name="Altun S."/>
            <person name="Saticioglu I.B."/>
        </authorList>
    </citation>
    <scope>NUCLEOTIDE SEQUENCE [LARGE SCALE GENOMIC DNA]</scope>
    <source>
        <strain evidence="4 5">148P</strain>
    </source>
</reference>
<dbReference type="EMBL" id="JAZDQJ010000005">
    <property type="protein sequence ID" value="MEE1932949.1"/>
    <property type="molecule type" value="Genomic_DNA"/>
</dbReference>
<feature type="region of interest" description="Disordered" evidence="1">
    <location>
        <begin position="335"/>
        <end position="355"/>
    </location>
</feature>
<dbReference type="PANTHER" id="PTHR34580:SF1">
    <property type="entry name" value="PROTEIN PAFC"/>
    <property type="match status" value="1"/>
</dbReference>
<evidence type="ECO:0000313" key="5">
    <source>
        <dbReference type="Proteomes" id="UP001335100"/>
    </source>
</evidence>
<dbReference type="Pfam" id="PF13280">
    <property type="entry name" value="WYL"/>
    <property type="match status" value="1"/>
</dbReference>
<proteinExistence type="predicted"/>
<keyword evidence="5" id="KW-1185">Reference proteome</keyword>
<gene>
    <name evidence="4" type="ORF">V0R50_06935</name>
</gene>
<evidence type="ECO:0000259" key="2">
    <source>
        <dbReference type="Pfam" id="PF13280"/>
    </source>
</evidence>
<sequence>MSDPKDRLFRHLALLRLIPRAPKSISTSELLKKLKAENFDIDQRTLQRDLIGRLGLDFPLDCDESRKPFRWSFPSDMPRFDFPALDTPTALAFALAQSHLNKVLPPSILDLLAPHFDLAHRQLQGLEHNPLANWPRRVRVIPNGKALLPAAVEATVWSEVAMAVLEARQLDIRYHSRSKAEHKALRIHPSGIVSRHAVSYLVGRVEGYADVRQFAMHRIQQATCLDEASVEPDGFELDTFIRSGFNHKGQIGQQRLVADVAPSIAWMLQETPLSAEQSLTPLPDSDWQHLQVTVPDDQETFWWVFGLGESIRLHEPQPWIEAIRDKLEKVSALYATPENAGQPSSTCDPHLQERA</sequence>
<feature type="domain" description="WYL" evidence="2">
    <location>
        <begin position="157"/>
        <end position="223"/>
    </location>
</feature>
<dbReference type="Proteomes" id="UP001335100">
    <property type="component" value="Unassembled WGS sequence"/>
</dbReference>
<evidence type="ECO:0000256" key="1">
    <source>
        <dbReference type="SAM" id="MobiDB-lite"/>
    </source>
</evidence>
<dbReference type="InterPro" id="IPR051534">
    <property type="entry name" value="CBASS_pafABC_assoc_protein"/>
</dbReference>